<dbReference type="InterPro" id="IPR041122">
    <property type="entry name" value="RecJ_OB"/>
</dbReference>
<evidence type="ECO:0000256" key="3">
    <source>
        <dbReference type="ARBA" id="ARBA00022722"/>
    </source>
</evidence>
<keyword evidence="4" id="KW-0378">Hydrolase</keyword>
<dbReference type="NCBIfam" id="TIGR00644">
    <property type="entry name" value="recJ"/>
    <property type="match status" value="1"/>
</dbReference>
<feature type="coiled-coil region" evidence="6">
    <location>
        <begin position="338"/>
        <end position="365"/>
    </location>
</feature>
<dbReference type="InterPro" id="IPR003156">
    <property type="entry name" value="DHHA1_dom"/>
</dbReference>
<dbReference type="Pfam" id="PF17768">
    <property type="entry name" value="RecJ_OB"/>
    <property type="match status" value="1"/>
</dbReference>
<dbReference type="InterPro" id="IPR001667">
    <property type="entry name" value="DDH_dom"/>
</dbReference>
<protein>
    <recommendedName>
        <fullName evidence="2">Single-stranded-DNA-specific exonuclease RecJ</fullName>
    </recommendedName>
</protein>
<comment type="caution">
    <text evidence="10">The sequence shown here is derived from an EMBL/GenBank/DDBJ whole genome shotgun (WGS) entry which is preliminary data.</text>
</comment>
<accession>A0ABS7VHQ6</accession>
<dbReference type="Gene3D" id="3.90.1640.30">
    <property type="match status" value="1"/>
</dbReference>
<dbReference type="SUPFAM" id="SSF64182">
    <property type="entry name" value="DHH phosphoesterases"/>
    <property type="match status" value="1"/>
</dbReference>
<evidence type="ECO:0000256" key="2">
    <source>
        <dbReference type="ARBA" id="ARBA00019841"/>
    </source>
</evidence>
<feature type="domain" description="RecJ OB" evidence="9">
    <location>
        <begin position="488"/>
        <end position="598"/>
    </location>
</feature>
<evidence type="ECO:0000313" key="10">
    <source>
        <dbReference type="EMBL" id="MBZ6075041.1"/>
    </source>
</evidence>
<evidence type="ECO:0000256" key="4">
    <source>
        <dbReference type="ARBA" id="ARBA00022801"/>
    </source>
</evidence>
<dbReference type="InterPro" id="IPR051673">
    <property type="entry name" value="SSDNA_exonuclease_RecJ"/>
</dbReference>
<dbReference type="Proteomes" id="UP000704176">
    <property type="component" value="Unassembled WGS sequence"/>
</dbReference>
<dbReference type="PANTHER" id="PTHR30255:SF2">
    <property type="entry name" value="SINGLE-STRANDED-DNA-SPECIFIC EXONUCLEASE RECJ"/>
    <property type="match status" value="1"/>
</dbReference>
<gene>
    <name evidence="10" type="primary">recJ</name>
    <name evidence="10" type="ORF">K9B37_01850</name>
</gene>
<evidence type="ECO:0000256" key="5">
    <source>
        <dbReference type="ARBA" id="ARBA00022839"/>
    </source>
</evidence>
<feature type="domain" description="DDH" evidence="7">
    <location>
        <begin position="102"/>
        <end position="227"/>
    </location>
</feature>
<keyword evidence="3" id="KW-0540">Nuclease</keyword>
<evidence type="ECO:0000313" key="11">
    <source>
        <dbReference type="Proteomes" id="UP000704176"/>
    </source>
</evidence>
<dbReference type="Gene3D" id="3.10.310.30">
    <property type="match status" value="1"/>
</dbReference>
<evidence type="ECO:0000259" key="7">
    <source>
        <dbReference type="Pfam" id="PF01368"/>
    </source>
</evidence>
<evidence type="ECO:0000259" key="8">
    <source>
        <dbReference type="Pfam" id="PF02272"/>
    </source>
</evidence>
<comment type="similarity">
    <text evidence="1">Belongs to the RecJ family.</text>
</comment>
<dbReference type="Pfam" id="PF02272">
    <property type="entry name" value="DHHA1"/>
    <property type="match status" value="1"/>
</dbReference>
<reference evidence="10 11" key="1">
    <citation type="submission" date="2021-09" db="EMBL/GenBank/DDBJ databases">
        <title>The complete genome sequence of a new microorganism.</title>
        <authorList>
            <person name="Zi Z."/>
        </authorList>
    </citation>
    <scope>NUCLEOTIDE SEQUENCE [LARGE SCALE GENOMIC DNA]</scope>
    <source>
        <strain evidence="10 11">WGZ8</strain>
    </source>
</reference>
<dbReference type="GO" id="GO:0004527">
    <property type="term" value="F:exonuclease activity"/>
    <property type="evidence" value="ECO:0007669"/>
    <property type="project" value="UniProtKB-KW"/>
</dbReference>
<feature type="domain" description="DHHA1" evidence="8">
    <location>
        <begin position="378"/>
        <end position="473"/>
    </location>
</feature>
<evidence type="ECO:0000256" key="6">
    <source>
        <dbReference type="SAM" id="Coils"/>
    </source>
</evidence>
<evidence type="ECO:0000259" key="9">
    <source>
        <dbReference type="Pfam" id="PF17768"/>
    </source>
</evidence>
<keyword evidence="6" id="KW-0175">Coiled coil</keyword>
<dbReference type="InterPro" id="IPR038763">
    <property type="entry name" value="DHH_sf"/>
</dbReference>
<keyword evidence="11" id="KW-1185">Reference proteome</keyword>
<keyword evidence="5 10" id="KW-0269">Exonuclease</keyword>
<evidence type="ECO:0000256" key="1">
    <source>
        <dbReference type="ARBA" id="ARBA00005915"/>
    </source>
</evidence>
<dbReference type="Pfam" id="PF01368">
    <property type="entry name" value="DHH"/>
    <property type="match status" value="1"/>
</dbReference>
<dbReference type="EMBL" id="JAIRBM010000001">
    <property type="protein sequence ID" value="MBZ6075041.1"/>
    <property type="molecule type" value="Genomic_DNA"/>
</dbReference>
<dbReference type="InterPro" id="IPR004610">
    <property type="entry name" value="RecJ"/>
</dbReference>
<dbReference type="PANTHER" id="PTHR30255">
    <property type="entry name" value="SINGLE-STRANDED-DNA-SPECIFIC EXONUCLEASE RECJ"/>
    <property type="match status" value="1"/>
</dbReference>
<proteinExistence type="inferred from homology"/>
<dbReference type="RefSeq" id="WP_224311079.1">
    <property type="nucleotide sequence ID" value="NZ_JAIRBM010000001.1"/>
</dbReference>
<name>A0ABS7VHQ6_9HYPH</name>
<sequence>MTESAFLSSTRPFLGISRSALGRTWVERCDPAQGAIALAIAQTHGLSDVVARVLAGRGIGVHETESFLNPRLRDLMPDPSVLTDMDKAAERLADAVTRRETVAIFGDYDVDGACSAAVLAEYLRACDVPYLIHIPDRITEGYGPNIDAIRALKEQGAGVLVTVDCGTASHEPLAEARRLGLDTVVLDHHQAPERLPEVLALVNPNRQDDLSGLGHLCAAGVVFLAVVALNRALRRRGFFRAGSEPDLMGSLDLVALATVADVVPLLGLNRAFVRQGLAIMRNRGRIGLAALLDAAGLSGAPESWHLGYLVGPRINAGGRIGDAALGSRLLLSQDPVHAGQLATELDRLNRERQAIESMAVEEAEAQALFLLERSPALPVIVTSSPEWHPGVVGLIASRMKERFRRPAFAFTINADGTATGSGRSVPGVDLGSAVRAAVEAGLAIKGGGHMMAAGVTIPAADMEPFQQFVIERFLEPVGATLLQDHFAIDGTLTAGGAQTKLVAALERAGPFGAGQPEPVFALPHHRIVETREVGSGGHMRVRLRGGDGAMIGGIAFRAAGQPLGEALLEGTGNSVHVAGTLSIDRWGGNEKVELRIMDIARPE</sequence>
<organism evidence="10 11">
    <name type="scientific">Microvirga puerhi</name>
    <dbReference type="NCBI Taxonomy" id="2876078"/>
    <lineage>
        <taxon>Bacteria</taxon>
        <taxon>Pseudomonadati</taxon>
        <taxon>Pseudomonadota</taxon>
        <taxon>Alphaproteobacteria</taxon>
        <taxon>Hyphomicrobiales</taxon>
        <taxon>Methylobacteriaceae</taxon>
        <taxon>Microvirga</taxon>
    </lineage>
</organism>